<proteinExistence type="predicted"/>
<keyword evidence="1" id="KW-0378">Hydrolase</keyword>
<sequence>MNFEDFSFASRRSNIVAQNGLVATSQPLAAQAGLDVLKAGGNAVDAAIATVATLCVVEPCSTGIGGDAFALIWMAKERKLYGLNASGPAPQRLTADFVRNQGHTTFPAIGGLTVTVPGSLRGWQLALDRFGTLGLDRLLQQPIAYAKNGFPVSQRIAQYWNRSTEKMSRLPDSKRVWLPNGRSPRAAELFQNPEFAHTLQIIANDGYDTFYLGDIGRQIVEAVQADGGLLTQDDLANYQAEWVEPISVPYRNGFVFHEIPPNGQGLTALLALNIAKGFDLPALGYGSADYYHALIEAIKLAFADAHAYIADPRKVNVPIDAMLSRSYTKSRYSLIQPNIALHPTPGQPQIHGDTVYLTVADGEGNMVSWIQSLYMGFGSGITAGNTGVQLQNRGANFSLEPGHPNEAAPGKRPFHTIIPGFISKNGQAWSSFGVMGGFMQPQGHLQVGVNMIDFGMDPQTALDAPRFQWLKNKQVALETACTELAEVAVSDNIRHSLQQRGHELLPKGSPLHYGGGQVIVRDGDSGILIGGSEPRNDGTAVGW</sequence>
<evidence type="ECO:0000313" key="1">
    <source>
        <dbReference type="EMBL" id="VAW43021.1"/>
    </source>
</evidence>
<dbReference type="PANTHER" id="PTHR43881">
    <property type="entry name" value="GAMMA-GLUTAMYLTRANSPEPTIDASE (AFU_ORTHOLOGUE AFUA_4G13580)"/>
    <property type="match status" value="1"/>
</dbReference>
<dbReference type="Gene3D" id="3.60.20.40">
    <property type="match status" value="1"/>
</dbReference>
<accession>A0A3B0VJB7</accession>
<name>A0A3B0VJB7_9ZZZZ</name>
<dbReference type="InterPro" id="IPR000101">
    <property type="entry name" value="GGT_peptidase"/>
</dbReference>
<keyword evidence="1" id="KW-0808">Transferase</keyword>
<dbReference type="InterPro" id="IPR043138">
    <property type="entry name" value="GGT_lsub"/>
</dbReference>
<dbReference type="PANTHER" id="PTHR43881:SF1">
    <property type="entry name" value="GAMMA-GLUTAMYLTRANSPEPTIDASE (AFU_ORTHOLOGUE AFUA_4G13580)"/>
    <property type="match status" value="1"/>
</dbReference>
<dbReference type="GO" id="GO:0036374">
    <property type="term" value="F:glutathione hydrolase activity"/>
    <property type="evidence" value="ECO:0007669"/>
    <property type="project" value="UniProtKB-EC"/>
</dbReference>
<dbReference type="Gene3D" id="1.10.246.130">
    <property type="match status" value="1"/>
</dbReference>
<protein>
    <submittedName>
        <fullName evidence="1">Gamma-glutamyltranspeptidase @ Glutathione hydrolase</fullName>
        <ecNumber evidence="1">2.3.2.2</ecNumber>
        <ecNumber evidence="1">3.4.19.13</ecNumber>
    </submittedName>
</protein>
<dbReference type="InterPro" id="IPR052896">
    <property type="entry name" value="GGT-like_enzyme"/>
</dbReference>
<dbReference type="SUPFAM" id="SSF56235">
    <property type="entry name" value="N-terminal nucleophile aminohydrolases (Ntn hydrolases)"/>
    <property type="match status" value="1"/>
</dbReference>
<dbReference type="PRINTS" id="PR01210">
    <property type="entry name" value="GGTRANSPTASE"/>
</dbReference>
<dbReference type="EC" id="2.3.2.2" evidence="1"/>
<dbReference type="InterPro" id="IPR043137">
    <property type="entry name" value="GGT_ssub_C"/>
</dbReference>
<dbReference type="InterPro" id="IPR029055">
    <property type="entry name" value="Ntn_hydrolases_N"/>
</dbReference>
<reference evidence="1" key="1">
    <citation type="submission" date="2018-06" db="EMBL/GenBank/DDBJ databases">
        <authorList>
            <person name="Zhirakovskaya E."/>
        </authorList>
    </citation>
    <scope>NUCLEOTIDE SEQUENCE</scope>
</reference>
<organism evidence="1">
    <name type="scientific">hydrothermal vent metagenome</name>
    <dbReference type="NCBI Taxonomy" id="652676"/>
    <lineage>
        <taxon>unclassified sequences</taxon>
        <taxon>metagenomes</taxon>
        <taxon>ecological metagenomes</taxon>
    </lineage>
</organism>
<dbReference type="AlphaFoldDB" id="A0A3B0VJB7"/>
<dbReference type="Pfam" id="PF01019">
    <property type="entry name" value="G_glu_transpept"/>
    <property type="match status" value="1"/>
</dbReference>
<dbReference type="EMBL" id="UOEU01001001">
    <property type="protein sequence ID" value="VAW43021.1"/>
    <property type="molecule type" value="Genomic_DNA"/>
</dbReference>
<dbReference type="EC" id="3.4.19.13" evidence="1"/>
<keyword evidence="1" id="KW-0012">Acyltransferase</keyword>
<dbReference type="NCBIfam" id="TIGR00066">
    <property type="entry name" value="g_glut_trans"/>
    <property type="match status" value="1"/>
</dbReference>
<gene>
    <name evidence="1" type="ORF">MNBD_CHLOROFLEXI01-1632</name>
</gene>
<dbReference type="GO" id="GO:0103068">
    <property type="term" value="F:leukotriene C4 gamma-glutamyl transferase activity"/>
    <property type="evidence" value="ECO:0007669"/>
    <property type="project" value="UniProtKB-EC"/>
</dbReference>
<dbReference type="GO" id="GO:0006751">
    <property type="term" value="P:glutathione catabolic process"/>
    <property type="evidence" value="ECO:0007669"/>
    <property type="project" value="InterPro"/>
</dbReference>